<evidence type="ECO:0000313" key="3">
    <source>
        <dbReference type="Proteomes" id="UP000238836"/>
    </source>
</evidence>
<accession>A0ABX5ESK4</accession>
<feature type="transmembrane region" description="Helical" evidence="1">
    <location>
        <begin position="33"/>
        <end position="55"/>
    </location>
</feature>
<dbReference type="RefSeq" id="WP_106342164.1">
    <property type="nucleotide sequence ID" value="NZ_PVTZ01000004.1"/>
</dbReference>
<keyword evidence="1" id="KW-1133">Transmembrane helix</keyword>
<dbReference type="EMBL" id="PVTZ01000004">
    <property type="protein sequence ID" value="PRZ15467.1"/>
    <property type="molecule type" value="Genomic_DNA"/>
</dbReference>
<keyword evidence="1" id="KW-0812">Transmembrane</keyword>
<feature type="transmembrane region" description="Helical" evidence="1">
    <location>
        <begin position="133"/>
        <end position="157"/>
    </location>
</feature>
<proteinExistence type="predicted"/>
<evidence type="ECO:0000313" key="2">
    <source>
        <dbReference type="EMBL" id="PRZ15467.1"/>
    </source>
</evidence>
<keyword evidence="1" id="KW-0472">Membrane</keyword>
<protein>
    <submittedName>
        <fullName evidence="2">Uncharacterized protein</fullName>
    </submittedName>
</protein>
<reference evidence="2 3" key="1">
    <citation type="submission" date="2018-03" db="EMBL/GenBank/DDBJ databases">
        <title>Genomic Encyclopedia of Archaeal and Bacterial Type Strains, Phase II (KMG-II): from individual species to whole genera.</title>
        <authorList>
            <person name="Goeker M."/>
        </authorList>
    </citation>
    <scope>NUCLEOTIDE SEQUENCE [LARGE SCALE GENOMIC DNA]</scope>
    <source>
        <strain evidence="2 3">RHA1</strain>
    </source>
</reference>
<evidence type="ECO:0000256" key="1">
    <source>
        <dbReference type="SAM" id="Phobius"/>
    </source>
</evidence>
<dbReference type="Proteomes" id="UP000238836">
    <property type="component" value="Unassembled WGS sequence"/>
</dbReference>
<feature type="transmembrane region" description="Helical" evidence="1">
    <location>
        <begin position="7"/>
        <end position="27"/>
    </location>
</feature>
<name>A0ABX5ESK4_9BACL</name>
<keyword evidence="3" id="KW-1185">Reference proteome</keyword>
<feature type="transmembrane region" description="Helical" evidence="1">
    <location>
        <begin position="98"/>
        <end position="121"/>
    </location>
</feature>
<gene>
    <name evidence="2" type="ORF">CLV36_104192</name>
</gene>
<sequence length="285" mass="33627">MKLNIKCIVVSMLTITLGLLVNAVLWITNKLTFNQFFSLAVFLFIILFCSMELLVRYVIKSNEEKFELYNLIKVSPSLWLHWLNHTDKGIKLIRRFRFGYIGCIILFVFFIIDQGFIRWIYSIYPHHKFSPEVDAAIITTMGSTVTLGLTLIVTFYFNRQTQLAMIEQSRANLKERVIEKRMTLYPEIEQEIEKIWLLYPKGINTNSWKKAVSKLNQLYQENKYYLSQNLRKYIFQVLTFAKADHQEELSPEEIKEAEQKLNELVELCQIEIEKSLDLATLVDLD</sequence>
<organism evidence="2 3">
    <name type="scientific">Laceyella sediminis</name>
    <dbReference type="NCBI Taxonomy" id="573074"/>
    <lineage>
        <taxon>Bacteria</taxon>
        <taxon>Bacillati</taxon>
        <taxon>Bacillota</taxon>
        <taxon>Bacilli</taxon>
        <taxon>Bacillales</taxon>
        <taxon>Thermoactinomycetaceae</taxon>
        <taxon>Laceyella</taxon>
    </lineage>
</organism>
<comment type="caution">
    <text evidence="2">The sequence shown here is derived from an EMBL/GenBank/DDBJ whole genome shotgun (WGS) entry which is preliminary data.</text>
</comment>